<proteinExistence type="predicted"/>
<keyword evidence="2" id="KW-0328">Glycosyltransferase</keyword>
<feature type="transmembrane region" description="Helical" evidence="7">
    <location>
        <begin position="346"/>
        <end position="367"/>
    </location>
</feature>
<organism evidence="8 9">
    <name type="scientific">Motilibacter deserti</name>
    <dbReference type="NCBI Taxonomy" id="2714956"/>
    <lineage>
        <taxon>Bacteria</taxon>
        <taxon>Bacillati</taxon>
        <taxon>Actinomycetota</taxon>
        <taxon>Actinomycetes</taxon>
        <taxon>Motilibacterales</taxon>
        <taxon>Motilibacteraceae</taxon>
        <taxon>Motilibacter</taxon>
    </lineage>
</organism>
<feature type="transmembrane region" description="Helical" evidence="7">
    <location>
        <begin position="304"/>
        <end position="334"/>
    </location>
</feature>
<keyword evidence="6 7" id="KW-0472">Membrane</keyword>
<keyword evidence="9" id="KW-1185">Reference proteome</keyword>
<name>A0ABX0GRQ8_9ACTN</name>
<dbReference type="InterPro" id="IPR029044">
    <property type="entry name" value="Nucleotide-diphossugar_trans"/>
</dbReference>
<evidence type="ECO:0000256" key="7">
    <source>
        <dbReference type="SAM" id="Phobius"/>
    </source>
</evidence>
<dbReference type="Pfam" id="PF13641">
    <property type="entry name" value="Glyco_tranf_2_3"/>
    <property type="match status" value="1"/>
</dbReference>
<protein>
    <submittedName>
        <fullName evidence="8">Glycosyltransferase</fullName>
    </submittedName>
</protein>
<evidence type="ECO:0000256" key="6">
    <source>
        <dbReference type="ARBA" id="ARBA00023136"/>
    </source>
</evidence>
<accession>A0ABX0GRQ8</accession>
<reference evidence="8 9" key="1">
    <citation type="submission" date="2020-03" db="EMBL/GenBank/DDBJ databases">
        <title>Two novel Motilibacter sp.</title>
        <authorList>
            <person name="Liu S."/>
        </authorList>
    </citation>
    <scope>NUCLEOTIDE SEQUENCE [LARGE SCALE GENOMIC DNA]</scope>
    <source>
        <strain evidence="8 9">E257</strain>
    </source>
</reference>
<keyword evidence="4 7" id="KW-0812">Transmembrane</keyword>
<evidence type="ECO:0000256" key="1">
    <source>
        <dbReference type="ARBA" id="ARBA00004141"/>
    </source>
</evidence>
<dbReference type="EMBL" id="JAANNP010000002">
    <property type="protein sequence ID" value="NHC13432.1"/>
    <property type="molecule type" value="Genomic_DNA"/>
</dbReference>
<evidence type="ECO:0000313" key="9">
    <source>
        <dbReference type="Proteomes" id="UP000800981"/>
    </source>
</evidence>
<comment type="subcellular location">
    <subcellularLocation>
        <location evidence="1">Membrane</location>
        <topology evidence="1">Multi-pass membrane protein</topology>
    </subcellularLocation>
</comment>
<gene>
    <name evidence="8" type="ORF">G9H71_06510</name>
</gene>
<feature type="transmembrane region" description="Helical" evidence="7">
    <location>
        <begin position="379"/>
        <end position="401"/>
    </location>
</feature>
<feature type="transmembrane region" description="Helical" evidence="7">
    <location>
        <begin position="6"/>
        <end position="24"/>
    </location>
</feature>
<evidence type="ECO:0000256" key="4">
    <source>
        <dbReference type="ARBA" id="ARBA00022692"/>
    </source>
</evidence>
<dbReference type="InterPro" id="IPR050321">
    <property type="entry name" value="Glycosyltr_2/OpgH_subfam"/>
</dbReference>
<keyword evidence="5 7" id="KW-1133">Transmembrane helix</keyword>
<dbReference type="Proteomes" id="UP000800981">
    <property type="component" value="Unassembled WGS sequence"/>
</dbReference>
<dbReference type="Gene3D" id="3.90.550.10">
    <property type="entry name" value="Spore Coat Polysaccharide Biosynthesis Protein SpsA, Chain A"/>
    <property type="match status" value="1"/>
</dbReference>
<dbReference type="PANTHER" id="PTHR43867:SF2">
    <property type="entry name" value="CELLULOSE SYNTHASE CATALYTIC SUBUNIT A [UDP-FORMING]"/>
    <property type="match status" value="1"/>
</dbReference>
<sequence>MGAARTLVAVATLAYLAAVAYRLLCVRHGTSSAGAVQVSDAEALALADDELPAYTVLVPAYREPEVIGQLVGNLGRIDYPEHKLEVLLLLEEDDDVTRAAVAEVALPAQVRVLLVPDGGVRTKPNACNWGLLQAGGELVTIYDAEDQPDPLQLRRAAVAFRRLPADVVCVQARLSYFNSGQNLITRWFALEYVTWFEHLLPGLVALKAPIPLGGTSNHLRAAALKGLGGWDPYNVTEDADLGLRIARAGLKTEVLASVTLEEANSDFVNWVKQRSRWYKGYLQTWIVHNRHPLRLIRTVGLKGYLGFTLFVAGTPLLAALNPVFWYLAIVWFVAEPAAVGALFPGFVYYPAMVCFVAGNFAMIYAGLVSARAAKRHDLLLAALTFPAYWVMMSLAAVKAVVQLVLQPSYWEKTTHGLSGVEAASTGKAAHV</sequence>
<keyword evidence="3" id="KW-0808">Transferase</keyword>
<evidence type="ECO:0000313" key="8">
    <source>
        <dbReference type="EMBL" id="NHC13432.1"/>
    </source>
</evidence>
<dbReference type="SUPFAM" id="SSF53448">
    <property type="entry name" value="Nucleotide-diphospho-sugar transferases"/>
    <property type="match status" value="1"/>
</dbReference>
<evidence type="ECO:0000256" key="2">
    <source>
        <dbReference type="ARBA" id="ARBA00022676"/>
    </source>
</evidence>
<evidence type="ECO:0000256" key="3">
    <source>
        <dbReference type="ARBA" id="ARBA00022679"/>
    </source>
</evidence>
<dbReference type="PANTHER" id="PTHR43867">
    <property type="entry name" value="CELLULOSE SYNTHASE CATALYTIC SUBUNIT A [UDP-FORMING]"/>
    <property type="match status" value="1"/>
</dbReference>
<comment type="caution">
    <text evidence="8">The sequence shown here is derived from an EMBL/GenBank/DDBJ whole genome shotgun (WGS) entry which is preliminary data.</text>
</comment>
<evidence type="ECO:0000256" key="5">
    <source>
        <dbReference type="ARBA" id="ARBA00022989"/>
    </source>
</evidence>